<comment type="similarity">
    <text evidence="2 6">Belongs to the GDT1 family.</text>
</comment>
<keyword evidence="4 6" id="KW-1133">Transmembrane helix</keyword>
<feature type="transmembrane region" description="Helical" evidence="6">
    <location>
        <begin position="160"/>
        <end position="183"/>
    </location>
</feature>
<comment type="caution">
    <text evidence="7">The sequence shown here is derived from an EMBL/GenBank/DDBJ whole genome shotgun (WGS) entry which is preliminary data.</text>
</comment>
<evidence type="ECO:0000256" key="5">
    <source>
        <dbReference type="ARBA" id="ARBA00023136"/>
    </source>
</evidence>
<feature type="transmembrane region" description="Helical" evidence="6">
    <location>
        <begin position="129"/>
        <end position="153"/>
    </location>
</feature>
<dbReference type="InterPro" id="IPR001727">
    <property type="entry name" value="GDT1-like"/>
</dbReference>
<evidence type="ECO:0000313" key="7">
    <source>
        <dbReference type="EMBL" id="GFR49444.1"/>
    </source>
</evidence>
<evidence type="ECO:0000256" key="4">
    <source>
        <dbReference type="ARBA" id="ARBA00022989"/>
    </source>
</evidence>
<dbReference type="PROSITE" id="PS01214">
    <property type="entry name" value="UPF0016"/>
    <property type="match status" value="1"/>
</dbReference>
<dbReference type="Proteomes" id="UP001054857">
    <property type="component" value="Unassembled WGS sequence"/>
</dbReference>
<dbReference type="GO" id="GO:0032472">
    <property type="term" value="P:Golgi calcium ion transport"/>
    <property type="evidence" value="ECO:0007669"/>
    <property type="project" value="TreeGrafter"/>
</dbReference>
<dbReference type="GO" id="GO:0015085">
    <property type="term" value="F:calcium ion transmembrane transporter activity"/>
    <property type="evidence" value="ECO:0007669"/>
    <property type="project" value="TreeGrafter"/>
</dbReference>
<dbReference type="PANTHER" id="PTHR12608:SF6">
    <property type="entry name" value="PROTEIN PAM71, CHLOROPLASTIC"/>
    <property type="match status" value="1"/>
</dbReference>
<dbReference type="GO" id="GO:0005384">
    <property type="term" value="F:manganese ion transmembrane transporter activity"/>
    <property type="evidence" value="ECO:0007669"/>
    <property type="project" value="TreeGrafter"/>
</dbReference>
<dbReference type="InterPro" id="IPR049555">
    <property type="entry name" value="GDT1-like_CS"/>
</dbReference>
<dbReference type="PANTHER" id="PTHR12608">
    <property type="entry name" value="TRANSMEMBRANE PROTEIN HTP-1 RELATED"/>
    <property type="match status" value="1"/>
</dbReference>
<dbReference type="GO" id="GO:0032468">
    <property type="term" value="P:Golgi calcium ion homeostasis"/>
    <property type="evidence" value="ECO:0007669"/>
    <property type="project" value="TreeGrafter"/>
</dbReference>
<reference evidence="7 8" key="1">
    <citation type="journal article" date="2021" name="Sci. Rep.">
        <title>Genome sequencing of the multicellular alga Astrephomene provides insights into convergent evolution of germ-soma differentiation.</title>
        <authorList>
            <person name="Yamashita S."/>
            <person name="Yamamoto K."/>
            <person name="Matsuzaki R."/>
            <person name="Suzuki S."/>
            <person name="Yamaguchi H."/>
            <person name="Hirooka S."/>
            <person name="Minakuchi Y."/>
            <person name="Miyagishima S."/>
            <person name="Kawachi M."/>
            <person name="Toyoda A."/>
            <person name="Nozaki H."/>
        </authorList>
    </citation>
    <scope>NUCLEOTIDE SEQUENCE [LARGE SCALE GENOMIC DNA]</scope>
    <source>
        <strain evidence="7 8">NIES-4017</strain>
    </source>
</reference>
<organism evidence="7 8">
    <name type="scientific">Astrephomene gubernaculifera</name>
    <dbReference type="NCBI Taxonomy" id="47775"/>
    <lineage>
        <taxon>Eukaryota</taxon>
        <taxon>Viridiplantae</taxon>
        <taxon>Chlorophyta</taxon>
        <taxon>core chlorophytes</taxon>
        <taxon>Chlorophyceae</taxon>
        <taxon>CS clade</taxon>
        <taxon>Chlamydomonadales</taxon>
        <taxon>Astrephomenaceae</taxon>
        <taxon>Astrephomene</taxon>
    </lineage>
</organism>
<feature type="transmembrane region" description="Helical" evidence="6">
    <location>
        <begin position="83"/>
        <end position="109"/>
    </location>
</feature>
<dbReference type="Pfam" id="PF01169">
    <property type="entry name" value="GDT1"/>
    <property type="match status" value="2"/>
</dbReference>
<keyword evidence="3 6" id="KW-0812">Transmembrane</keyword>
<dbReference type="AlphaFoldDB" id="A0AAD3HPW2"/>
<comment type="subcellular location">
    <subcellularLocation>
        <location evidence="1 6">Membrane</location>
        <topology evidence="1 6">Multi-pass membrane protein</topology>
    </subcellularLocation>
</comment>
<feature type="transmembrane region" description="Helical" evidence="6">
    <location>
        <begin position="270"/>
        <end position="292"/>
    </location>
</feature>
<gene>
    <name evidence="7" type="ORF">Agub_g11502</name>
</gene>
<keyword evidence="8" id="KW-1185">Reference proteome</keyword>
<evidence type="ECO:0000256" key="2">
    <source>
        <dbReference type="ARBA" id="ARBA00009190"/>
    </source>
</evidence>
<name>A0AAD3HPW2_9CHLO</name>
<sequence>MPSVQLFRQAGIQPFGGLRPTQVVPSRWRTCRQISAHAHSMLAECELQRSNISRNLRAHAPSVAQGPYATFQMPPAGQLLPKGLAVASVAALAASLILGLPAEAAAPAADTAALSIPGIVGDSPLREGFVSGFLLIFFSEIGDKTFFIALLLALRQPKGLVFTGTFGALAVMTVISVLLGQVLHQVDELVPESAGKLPYDDLLAVALLLYFGIKTLQDAKDADESAAEEKEEAKEVVEGLKNGDDALRLLLSTFALVFAAEWGDKSFLATIALAAASSPLGVTAGAVAGHGVATSLAVAGGGFLSQYFSEKVLQYIGGSLFLVFAGATVVDICVK</sequence>
<keyword evidence="5 6" id="KW-0472">Membrane</keyword>
<evidence type="ECO:0000256" key="1">
    <source>
        <dbReference type="ARBA" id="ARBA00004141"/>
    </source>
</evidence>
<evidence type="ECO:0000256" key="6">
    <source>
        <dbReference type="RuleBase" id="RU365102"/>
    </source>
</evidence>
<feature type="transmembrane region" description="Helical" evidence="6">
    <location>
        <begin position="246"/>
        <end position="263"/>
    </location>
</feature>
<proteinExistence type="inferred from homology"/>
<dbReference type="GO" id="GO:0005794">
    <property type="term" value="C:Golgi apparatus"/>
    <property type="evidence" value="ECO:0007669"/>
    <property type="project" value="TreeGrafter"/>
</dbReference>
<evidence type="ECO:0000256" key="3">
    <source>
        <dbReference type="ARBA" id="ARBA00022692"/>
    </source>
</evidence>
<feature type="transmembrane region" description="Helical" evidence="6">
    <location>
        <begin position="312"/>
        <end position="334"/>
    </location>
</feature>
<protein>
    <recommendedName>
        <fullName evidence="6">GDT1 family protein</fullName>
    </recommendedName>
</protein>
<dbReference type="EMBL" id="BMAR01000030">
    <property type="protein sequence ID" value="GFR49444.1"/>
    <property type="molecule type" value="Genomic_DNA"/>
</dbReference>
<accession>A0AAD3HPW2</accession>
<evidence type="ECO:0000313" key="8">
    <source>
        <dbReference type="Proteomes" id="UP001054857"/>
    </source>
</evidence>
<dbReference type="GO" id="GO:0009535">
    <property type="term" value="C:chloroplast thylakoid membrane"/>
    <property type="evidence" value="ECO:0007669"/>
    <property type="project" value="TreeGrafter"/>
</dbReference>